<proteinExistence type="predicted"/>
<dbReference type="AlphaFoldDB" id="A0A1M6MJ50"/>
<dbReference type="GO" id="GO:0004806">
    <property type="term" value="F:triacylglycerol lipase activity"/>
    <property type="evidence" value="ECO:0007669"/>
    <property type="project" value="InterPro"/>
</dbReference>
<dbReference type="SUPFAM" id="SSF53474">
    <property type="entry name" value="alpha/beta-Hydrolases"/>
    <property type="match status" value="1"/>
</dbReference>
<keyword evidence="3" id="KW-1185">Reference proteome</keyword>
<evidence type="ECO:0000313" key="3">
    <source>
        <dbReference type="Proteomes" id="UP000184050"/>
    </source>
</evidence>
<dbReference type="Pfam" id="PF03583">
    <property type="entry name" value="LIP"/>
    <property type="match status" value="1"/>
</dbReference>
<feature type="chain" id="PRO_5013359649" evidence="1">
    <location>
        <begin position="26"/>
        <end position="414"/>
    </location>
</feature>
<protein>
    <submittedName>
        <fullName evidence="2">Secretory lipase</fullName>
    </submittedName>
</protein>
<accession>A0A1M6MJ50</accession>
<dbReference type="EMBL" id="FQZE01000033">
    <property type="protein sequence ID" value="SHJ83509.1"/>
    <property type="molecule type" value="Genomic_DNA"/>
</dbReference>
<sequence>MKIKFNTLTKTLLLSLLIFSFSACHNLFNNDDDEPVNEYLVSYENVKSYLPVFVNQAFDKISEEYPAVAPAISPIKNRAEHGIMVYKITYSTTFQGNPKLASGLVCFPMGEGTFPIMSYQNGTNTLHSQAPSVNPNNELYQMLEFVASTGFVISIPDYLGFGASDNMFHPYLDKESTVQSVLDMLRAVEELATNYLDIDLKNDLYISGYSQGGWATMQVQKAIEQQFSNEFNLKASACGAGPYDLSYINEYILSQTEYPMPYFTGYMLNSYTNLGDVTTPTDTVFNEPYADKISTLYDGSKSGEEINAQLTTSVEDLFNANYIENYATDSIYNSLMETLEANSINAWGTSVPTRIYHGQDDDFVPAQVSQNIYQEFLGAGANQVEIYPLPGLDHRDGIIPIGLASVNWFLELTE</sequence>
<dbReference type="PIRSF" id="PIRSF029171">
    <property type="entry name" value="Esterase_LipA"/>
    <property type="match status" value="1"/>
</dbReference>
<dbReference type="PANTHER" id="PTHR34853">
    <property type="match status" value="1"/>
</dbReference>
<reference evidence="2 3" key="1">
    <citation type="submission" date="2016-11" db="EMBL/GenBank/DDBJ databases">
        <authorList>
            <person name="Jaros S."/>
            <person name="Januszkiewicz K."/>
            <person name="Wedrychowicz H."/>
        </authorList>
    </citation>
    <scope>NUCLEOTIDE SEQUENCE [LARGE SCALE GENOMIC DNA]</scope>
    <source>
        <strain evidence="2 3">DSM 27063</strain>
    </source>
</reference>
<gene>
    <name evidence="2" type="ORF">SAMN05444280_13333</name>
</gene>
<evidence type="ECO:0000313" key="2">
    <source>
        <dbReference type="EMBL" id="SHJ83509.1"/>
    </source>
</evidence>
<dbReference type="RefSeq" id="WP_139279627.1">
    <property type="nucleotide sequence ID" value="NZ_FQZE01000033.1"/>
</dbReference>
<dbReference type="PROSITE" id="PS51257">
    <property type="entry name" value="PROKAR_LIPOPROTEIN"/>
    <property type="match status" value="1"/>
</dbReference>
<dbReference type="GO" id="GO:0016042">
    <property type="term" value="P:lipid catabolic process"/>
    <property type="evidence" value="ECO:0007669"/>
    <property type="project" value="InterPro"/>
</dbReference>
<dbReference type="Gene3D" id="3.40.50.1820">
    <property type="entry name" value="alpha/beta hydrolase"/>
    <property type="match status" value="1"/>
</dbReference>
<dbReference type="OrthoDB" id="9798122at2"/>
<dbReference type="Proteomes" id="UP000184050">
    <property type="component" value="Unassembled WGS sequence"/>
</dbReference>
<dbReference type="Gene3D" id="1.10.260.160">
    <property type="match status" value="1"/>
</dbReference>
<feature type="signal peptide" evidence="1">
    <location>
        <begin position="1"/>
        <end position="25"/>
    </location>
</feature>
<dbReference type="InterPro" id="IPR005152">
    <property type="entry name" value="Lipase_secreted"/>
</dbReference>
<organism evidence="2 3">
    <name type="scientific">Tangfeifania diversioriginum</name>
    <dbReference type="NCBI Taxonomy" id="1168035"/>
    <lineage>
        <taxon>Bacteria</taxon>
        <taxon>Pseudomonadati</taxon>
        <taxon>Bacteroidota</taxon>
        <taxon>Bacteroidia</taxon>
        <taxon>Marinilabiliales</taxon>
        <taxon>Prolixibacteraceae</taxon>
        <taxon>Tangfeifania</taxon>
    </lineage>
</organism>
<evidence type="ECO:0000256" key="1">
    <source>
        <dbReference type="SAM" id="SignalP"/>
    </source>
</evidence>
<dbReference type="STRING" id="1168035.SAMN05444280_13333"/>
<dbReference type="PANTHER" id="PTHR34853:SF1">
    <property type="entry name" value="LIPASE 5"/>
    <property type="match status" value="1"/>
</dbReference>
<name>A0A1M6MJ50_9BACT</name>
<dbReference type="InterPro" id="IPR029058">
    <property type="entry name" value="AB_hydrolase_fold"/>
</dbReference>
<keyword evidence="1" id="KW-0732">Signal</keyword>